<dbReference type="InterPro" id="IPR051539">
    <property type="entry name" value="T4SS-coupling_protein"/>
</dbReference>
<gene>
    <name evidence="6" type="ORF">RPIT_02220</name>
</gene>
<organism evidence="6 7">
    <name type="scientific">Tessaracoccus flavus</name>
    <dbReference type="NCBI Taxonomy" id="1610493"/>
    <lineage>
        <taxon>Bacteria</taxon>
        <taxon>Bacillati</taxon>
        <taxon>Actinomycetota</taxon>
        <taxon>Actinomycetes</taxon>
        <taxon>Propionibacteriales</taxon>
        <taxon>Propionibacteriaceae</taxon>
        <taxon>Tessaracoccus</taxon>
    </lineage>
</organism>
<keyword evidence="3" id="KW-0812">Transmembrane</keyword>
<dbReference type="KEGG" id="tfl:RPIT_02220"/>
<sequence length="479" mass="51108">MRGRFEPTAVGWRIGTSKVPVGVALWQPWDRTAGVIGPQGSGKTLDILTPALLQAPGAALVTLTKPDDLLLTLATRQARGPVAVLDPFGAAPGLPELIWDPIDGCVDATVAEKRAKAFCAGTLGSGGDGADSAARFYAAEAAKVIQCYLHAAALAGYTLNDVLEWSANPRTATLPSEILRSHPMAEPNWSGLLTGAVSNTDERTAGNTKSTVDQALALFATRARRERCVPSDGRPAVDIADLIRRNGTIYLLGREDPYVSASPLMTAVAEHVLDTALQLANESGFGRLCPPMLACLDELPSTAPLPTLATRMANERALGISFIWASQTWAQLTRIFGEQQARAIKDLTNSLIIFGGSKDAGFNREISDLLGTRRITRRNHQHGGHGSISTHGEDTPVIRPEQLRELPARTALVVAENGKPILATLHRAIDGKPGKHLLDQQRQARRLLTTSEGAAPHPMTAGEKTALAHSYSRQLGLTD</sequence>
<dbReference type="CDD" id="cd01127">
    <property type="entry name" value="TrwB_TraG_TraD_VirD4"/>
    <property type="match status" value="1"/>
</dbReference>
<comment type="subcellular location">
    <subcellularLocation>
        <location evidence="1">Cell membrane</location>
        <topology evidence="1">Multi-pass membrane protein</topology>
    </subcellularLocation>
</comment>
<evidence type="ECO:0000256" key="5">
    <source>
        <dbReference type="ARBA" id="ARBA00023136"/>
    </source>
</evidence>
<dbReference type="AlphaFoldDB" id="A0A1Q2CCE6"/>
<dbReference type="Proteomes" id="UP000188324">
    <property type="component" value="Chromosome"/>
</dbReference>
<dbReference type="Pfam" id="PF12696">
    <property type="entry name" value="TraG-D_C"/>
    <property type="match status" value="1"/>
</dbReference>
<dbReference type="PANTHER" id="PTHR37937:SF1">
    <property type="entry name" value="CONJUGATIVE TRANSFER: DNA TRANSPORT"/>
    <property type="match status" value="1"/>
</dbReference>
<evidence type="ECO:0000256" key="1">
    <source>
        <dbReference type="ARBA" id="ARBA00004651"/>
    </source>
</evidence>
<evidence type="ECO:0000313" key="6">
    <source>
        <dbReference type="EMBL" id="AQP43774.1"/>
    </source>
</evidence>
<keyword evidence="2" id="KW-1003">Cell membrane</keyword>
<keyword evidence="7" id="KW-1185">Reference proteome</keyword>
<dbReference type="RefSeq" id="WP_077340167.1">
    <property type="nucleotide sequence ID" value="NZ_CP019605.1"/>
</dbReference>
<dbReference type="GO" id="GO:0005886">
    <property type="term" value="C:plasma membrane"/>
    <property type="evidence" value="ECO:0007669"/>
    <property type="project" value="UniProtKB-SubCell"/>
</dbReference>
<dbReference type="STRING" id="1610493.RPIT_02220"/>
<evidence type="ECO:0000256" key="3">
    <source>
        <dbReference type="ARBA" id="ARBA00022692"/>
    </source>
</evidence>
<accession>A0A1Q2CCE6</accession>
<evidence type="ECO:0000256" key="4">
    <source>
        <dbReference type="ARBA" id="ARBA00022989"/>
    </source>
</evidence>
<protein>
    <submittedName>
        <fullName evidence="6">Uncharacterized protein</fullName>
    </submittedName>
</protein>
<reference evidence="6 7" key="1">
    <citation type="journal article" date="2016" name="Int. J. Syst. Evol. Microbiol.">
        <title>Tessaracoccus flavus sp. nov., isolated from the drainage system of a lindane-producing factory.</title>
        <authorList>
            <person name="Kumari R."/>
            <person name="Singh P."/>
            <person name="Schumann P."/>
            <person name="Lal R."/>
        </authorList>
    </citation>
    <scope>NUCLEOTIDE SEQUENCE [LARGE SCALE GENOMIC DNA]</scope>
    <source>
        <strain evidence="6 7">RP1T</strain>
    </source>
</reference>
<keyword evidence="4" id="KW-1133">Transmembrane helix</keyword>
<dbReference type="InterPro" id="IPR032689">
    <property type="entry name" value="TraG-D_C"/>
</dbReference>
<name>A0A1Q2CCE6_9ACTN</name>
<evidence type="ECO:0000256" key="2">
    <source>
        <dbReference type="ARBA" id="ARBA00022475"/>
    </source>
</evidence>
<dbReference type="PANTHER" id="PTHR37937">
    <property type="entry name" value="CONJUGATIVE TRANSFER: DNA TRANSPORT"/>
    <property type="match status" value="1"/>
</dbReference>
<dbReference type="EMBL" id="CP019605">
    <property type="protein sequence ID" value="AQP43774.1"/>
    <property type="molecule type" value="Genomic_DNA"/>
</dbReference>
<keyword evidence="5" id="KW-0472">Membrane</keyword>
<dbReference type="OrthoDB" id="226701at2"/>
<dbReference type="InterPro" id="IPR027417">
    <property type="entry name" value="P-loop_NTPase"/>
</dbReference>
<dbReference type="SUPFAM" id="SSF52540">
    <property type="entry name" value="P-loop containing nucleoside triphosphate hydrolases"/>
    <property type="match status" value="1"/>
</dbReference>
<evidence type="ECO:0000313" key="7">
    <source>
        <dbReference type="Proteomes" id="UP000188324"/>
    </source>
</evidence>
<dbReference type="Gene3D" id="3.40.50.300">
    <property type="entry name" value="P-loop containing nucleotide triphosphate hydrolases"/>
    <property type="match status" value="1"/>
</dbReference>
<proteinExistence type="predicted"/>